<evidence type="ECO:0000256" key="1">
    <source>
        <dbReference type="SAM" id="MobiDB-lite"/>
    </source>
</evidence>
<sequence>MGKNQYVVPTDDGWGVKGEKNEKLTKKFNKKAEAVDYAKDIAKNQKSELTILKKDGKIQNKNSYGNDPNPPKDKKP</sequence>
<keyword evidence="3" id="KW-1185">Reference proteome</keyword>
<organism evidence="2 3">
    <name type="scientific">Yeosuana aromativorans</name>
    <dbReference type="NCBI Taxonomy" id="288019"/>
    <lineage>
        <taxon>Bacteria</taxon>
        <taxon>Pseudomonadati</taxon>
        <taxon>Bacteroidota</taxon>
        <taxon>Flavobacteriia</taxon>
        <taxon>Flavobacteriales</taxon>
        <taxon>Flavobacteriaceae</taxon>
        <taxon>Yeosuana</taxon>
    </lineage>
</organism>
<name>A0A8J3BKA6_9FLAO</name>
<evidence type="ECO:0008006" key="4">
    <source>
        <dbReference type="Google" id="ProtNLM"/>
    </source>
</evidence>
<dbReference type="EMBL" id="BMNR01000002">
    <property type="protein sequence ID" value="GGK20559.1"/>
    <property type="molecule type" value="Genomic_DNA"/>
</dbReference>
<evidence type="ECO:0000313" key="2">
    <source>
        <dbReference type="EMBL" id="GGK20559.1"/>
    </source>
</evidence>
<feature type="region of interest" description="Disordered" evidence="1">
    <location>
        <begin position="46"/>
        <end position="76"/>
    </location>
</feature>
<reference evidence="2" key="2">
    <citation type="submission" date="2020-09" db="EMBL/GenBank/DDBJ databases">
        <authorList>
            <person name="Sun Q."/>
            <person name="Ohkuma M."/>
        </authorList>
    </citation>
    <scope>NUCLEOTIDE SEQUENCE</scope>
    <source>
        <strain evidence="2">JCM 12862</strain>
    </source>
</reference>
<protein>
    <recommendedName>
        <fullName evidence="4">DUF2188 domain-containing protein</fullName>
    </recommendedName>
</protein>
<gene>
    <name evidence="2" type="ORF">GCM10007962_13360</name>
</gene>
<accession>A0A8J3BKA6</accession>
<evidence type="ECO:0000313" key="3">
    <source>
        <dbReference type="Proteomes" id="UP000612329"/>
    </source>
</evidence>
<dbReference type="RefSeq" id="WP_188651273.1">
    <property type="nucleotide sequence ID" value="NZ_BMNR01000002.1"/>
</dbReference>
<feature type="compositionally biased region" description="Basic and acidic residues" evidence="1">
    <location>
        <begin position="46"/>
        <end position="58"/>
    </location>
</feature>
<reference evidence="2" key="1">
    <citation type="journal article" date="2014" name="Int. J. Syst. Evol. Microbiol.">
        <title>Complete genome sequence of Corynebacterium casei LMG S-19264T (=DSM 44701T), isolated from a smear-ripened cheese.</title>
        <authorList>
            <consortium name="US DOE Joint Genome Institute (JGI-PGF)"/>
            <person name="Walter F."/>
            <person name="Albersmeier A."/>
            <person name="Kalinowski J."/>
            <person name="Ruckert C."/>
        </authorList>
    </citation>
    <scope>NUCLEOTIDE SEQUENCE</scope>
    <source>
        <strain evidence="2">JCM 12862</strain>
    </source>
</reference>
<dbReference type="Proteomes" id="UP000612329">
    <property type="component" value="Unassembled WGS sequence"/>
</dbReference>
<dbReference type="InterPro" id="IPR018691">
    <property type="entry name" value="DUF2188"/>
</dbReference>
<comment type="caution">
    <text evidence="2">The sequence shown here is derived from an EMBL/GenBank/DDBJ whole genome shotgun (WGS) entry which is preliminary data.</text>
</comment>
<dbReference type="Pfam" id="PF09954">
    <property type="entry name" value="DUF2188"/>
    <property type="match status" value="1"/>
</dbReference>
<dbReference type="AlphaFoldDB" id="A0A8J3BKA6"/>
<proteinExistence type="predicted"/>